<gene>
    <name evidence="2" type="ORF">CLUMA_CG009203</name>
</gene>
<proteinExistence type="predicted"/>
<sequence>MFTFINKRITRLLVHNLTSIVQKRNIYIPAIVFLSNLDVNKKGIILPQLKFNESKEISEDADSAWRLNLDDDFKSMSENDILKAFEALSYHCAATNSLISDDKYDKIIYNIIAKADNFNNEQIIKVLKDLKRFPKCADRRDKNYYELWMTLDDICCNRSPDWDYKALFKMCELWKSLSLAHYCSFLWAKAVPKILRKLHRLTPEELALAMMYLSMCKLDISLVDVEIRVKEVFDSLNTQEISHVCQGYQKLNKTIKCNHLIGRIYDVLIVEIDTIPETSLKVILKVLRRSANPCHIPKIKTLLEKVQKRINNLHIESCIQLFVHGSYIYYSPDDLIEILLRRFTNEMNDLKLPELADISHVLYILDMETESGVEKEFLEKLSQKLKLREKEILQNPRDLVSIAQNLSMCGFYDLEVIELILKEKFIKFAYGDNIRAISRDVLSLDVFAQINLKDTYKGPKLDDRTRRIIAKYNTFYVPIREEFFRKTKLDFFTLEVKEFMEQIFGFNFVTHILPHFPQSDIIYCFDEHGKSVTDCLVFPPFYQGKILSKEFLLSEKAEFGDNINKFSLLAVIIVGNNSHLKGSLKPTGALQMKIQQLQKIGFKSLLIYWNEWNRHTKIENEEKIRKKIDKLLNTEVYT</sequence>
<dbReference type="EMBL" id="CVRI01000042">
    <property type="protein sequence ID" value="CRK95746.1"/>
    <property type="molecule type" value="Genomic_DNA"/>
</dbReference>
<dbReference type="Proteomes" id="UP000183832">
    <property type="component" value="Unassembled WGS sequence"/>
</dbReference>
<accession>A0A1J1I7N4</accession>
<dbReference type="AlphaFoldDB" id="A0A1J1I7N4"/>
<evidence type="ECO:0000313" key="2">
    <source>
        <dbReference type="EMBL" id="CRK95746.1"/>
    </source>
</evidence>
<evidence type="ECO:0000259" key="1">
    <source>
        <dbReference type="PROSITE" id="PS51286"/>
    </source>
</evidence>
<protein>
    <submittedName>
        <fullName evidence="2">CLUMA_CG009203, isoform A</fullName>
    </submittedName>
</protein>
<keyword evidence="3" id="KW-1185">Reference proteome</keyword>
<name>A0A1J1I7N4_9DIPT</name>
<evidence type="ECO:0000313" key="3">
    <source>
        <dbReference type="Proteomes" id="UP000183832"/>
    </source>
</evidence>
<dbReference type="OrthoDB" id="10064757at2759"/>
<feature type="domain" description="RAP" evidence="1">
    <location>
        <begin position="569"/>
        <end position="626"/>
    </location>
</feature>
<reference evidence="2 3" key="1">
    <citation type="submission" date="2015-04" db="EMBL/GenBank/DDBJ databases">
        <authorList>
            <person name="Syromyatnikov M.Y."/>
            <person name="Popov V.N."/>
        </authorList>
    </citation>
    <scope>NUCLEOTIDE SEQUENCE [LARGE SCALE GENOMIC DNA]</scope>
</reference>
<dbReference type="InterPro" id="IPR013584">
    <property type="entry name" value="RAP"/>
</dbReference>
<dbReference type="PROSITE" id="PS51286">
    <property type="entry name" value="RAP"/>
    <property type="match status" value="1"/>
</dbReference>
<organism evidence="2 3">
    <name type="scientific">Clunio marinus</name>
    <dbReference type="NCBI Taxonomy" id="568069"/>
    <lineage>
        <taxon>Eukaryota</taxon>
        <taxon>Metazoa</taxon>
        <taxon>Ecdysozoa</taxon>
        <taxon>Arthropoda</taxon>
        <taxon>Hexapoda</taxon>
        <taxon>Insecta</taxon>
        <taxon>Pterygota</taxon>
        <taxon>Neoptera</taxon>
        <taxon>Endopterygota</taxon>
        <taxon>Diptera</taxon>
        <taxon>Nematocera</taxon>
        <taxon>Chironomoidea</taxon>
        <taxon>Chironomidae</taxon>
        <taxon>Clunio</taxon>
    </lineage>
</organism>